<protein>
    <submittedName>
        <fullName evidence="2">Uncharacterized protein</fullName>
    </submittedName>
</protein>
<evidence type="ECO:0000256" key="1">
    <source>
        <dbReference type="SAM" id="Phobius"/>
    </source>
</evidence>
<sequence length="68" mass="7524">MIAVQGSYIVIRPIAVIAMQGPHAVVRLHSEYEYCQRKPTIGLSSIFCVQLVICAAVYVNLCLMIDLT</sequence>
<comment type="caution">
    <text evidence="2">The sequence shown here is derived from an EMBL/GenBank/DDBJ whole genome shotgun (WGS) entry which is preliminary data.</text>
</comment>
<evidence type="ECO:0000313" key="2">
    <source>
        <dbReference type="EMBL" id="RIB05587.1"/>
    </source>
</evidence>
<gene>
    <name evidence="2" type="ORF">C2G38_2118039</name>
</gene>
<keyword evidence="1" id="KW-0472">Membrane</keyword>
<keyword evidence="3" id="KW-1185">Reference proteome</keyword>
<dbReference type="Proteomes" id="UP000266673">
    <property type="component" value="Unassembled WGS sequence"/>
</dbReference>
<evidence type="ECO:0000313" key="3">
    <source>
        <dbReference type="Proteomes" id="UP000266673"/>
    </source>
</evidence>
<keyword evidence="1" id="KW-1133">Transmembrane helix</keyword>
<dbReference type="EMBL" id="QKWP01001957">
    <property type="protein sequence ID" value="RIB05587.1"/>
    <property type="molecule type" value="Genomic_DNA"/>
</dbReference>
<keyword evidence="1" id="KW-0812">Transmembrane</keyword>
<reference evidence="2 3" key="1">
    <citation type="submission" date="2018-06" db="EMBL/GenBank/DDBJ databases">
        <title>Comparative genomics reveals the genomic features of Rhizophagus irregularis, R. cerebriforme, R. diaphanum and Gigaspora rosea, and their symbiotic lifestyle signature.</title>
        <authorList>
            <person name="Morin E."/>
            <person name="San Clemente H."/>
            <person name="Chen E.C.H."/>
            <person name="De La Providencia I."/>
            <person name="Hainaut M."/>
            <person name="Kuo A."/>
            <person name="Kohler A."/>
            <person name="Murat C."/>
            <person name="Tang N."/>
            <person name="Roy S."/>
            <person name="Loubradou J."/>
            <person name="Henrissat B."/>
            <person name="Grigoriev I.V."/>
            <person name="Corradi N."/>
            <person name="Roux C."/>
            <person name="Martin F.M."/>
        </authorList>
    </citation>
    <scope>NUCLEOTIDE SEQUENCE [LARGE SCALE GENOMIC DNA]</scope>
    <source>
        <strain evidence="2 3">DAOM 194757</strain>
    </source>
</reference>
<accession>A0A397U957</accession>
<organism evidence="2 3">
    <name type="scientific">Gigaspora rosea</name>
    <dbReference type="NCBI Taxonomy" id="44941"/>
    <lineage>
        <taxon>Eukaryota</taxon>
        <taxon>Fungi</taxon>
        <taxon>Fungi incertae sedis</taxon>
        <taxon>Mucoromycota</taxon>
        <taxon>Glomeromycotina</taxon>
        <taxon>Glomeromycetes</taxon>
        <taxon>Diversisporales</taxon>
        <taxon>Gigasporaceae</taxon>
        <taxon>Gigaspora</taxon>
    </lineage>
</organism>
<dbReference type="AlphaFoldDB" id="A0A397U957"/>
<name>A0A397U957_9GLOM</name>
<feature type="transmembrane region" description="Helical" evidence="1">
    <location>
        <begin position="41"/>
        <end position="63"/>
    </location>
</feature>
<proteinExistence type="predicted"/>